<evidence type="ECO:0000259" key="7">
    <source>
        <dbReference type="Pfam" id="PF01029"/>
    </source>
</evidence>
<dbReference type="GO" id="GO:0031564">
    <property type="term" value="P:transcription antitermination"/>
    <property type="evidence" value="ECO:0007669"/>
    <property type="project" value="UniProtKB-KW"/>
</dbReference>
<dbReference type="SUPFAM" id="SSF48013">
    <property type="entry name" value="NusB-like"/>
    <property type="match status" value="1"/>
</dbReference>
<evidence type="ECO:0000256" key="1">
    <source>
        <dbReference type="ARBA" id="ARBA00005952"/>
    </source>
</evidence>
<evidence type="ECO:0000256" key="3">
    <source>
        <dbReference type="ARBA" id="ARBA00022884"/>
    </source>
</evidence>
<comment type="caution">
    <text evidence="8">The sequence shown here is derived from an EMBL/GenBank/DDBJ whole genome shotgun (WGS) entry which is preliminary data.</text>
</comment>
<dbReference type="GO" id="GO:0005829">
    <property type="term" value="C:cytosol"/>
    <property type="evidence" value="ECO:0007669"/>
    <property type="project" value="TreeGrafter"/>
</dbReference>
<comment type="similarity">
    <text evidence="1 6">Belongs to the NusB family.</text>
</comment>
<dbReference type="PANTHER" id="PTHR11078:SF3">
    <property type="entry name" value="ANTITERMINATION NUSB DOMAIN-CONTAINING PROTEIN"/>
    <property type="match status" value="1"/>
</dbReference>
<dbReference type="Pfam" id="PF01029">
    <property type="entry name" value="NusB"/>
    <property type="match status" value="1"/>
</dbReference>
<dbReference type="InterPro" id="IPR011605">
    <property type="entry name" value="NusB_fam"/>
</dbReference>
<name>A0A938BMU4_UNCEI</name>
<keyword evidence="2 6" id="KW-0889">Transcription antitermination</keyword>
<dbReference type="HAMAP" id="MF_00073">
    <property type="entry name" value="NusB"/>
    <property type="match status" value="1"/>
</dbReference>
<protein>
    <recommendedName>
        <fullName evidence="6">Transcription antitermination protein NusB</fullName>
    </recommendedName>
    <alternativeName>
        <fullName evidence="6">Antitermination factor NusB</fullName>
    </alternativeName>
</protein>
<evidence type="ECO:0000313" key="8">
    <source>
        <dbReference type="EMBL" id="MBM3316518.1"/>
    </source>
</evidence>
<dbReference type="AlphaFoldDB" id="A0A938BMU4"/>
<evidence type="ECO:0000256" key="2">
    <source>
        <dbReference type="ARBA" id="ARBA00022814"/>
    </source>
</evidence>
<dbReference type="PANTHER" id="PTHR11078">
    <property type="entry name" value="N UTILIZATION SUBSTANCE PROTEIN B-RELATED"/>
    <property type="match status" value="1"/>
</dbReference>
<evidence type="ECO:0000256" key="6">
    <source>
        <dbReference type="HAMAP-Rule" id="MF_00073"/>
    </source>
</evidence>
<accession>A0A938BMU4</accession>
<reference evidence="8" key="1">
    <citation type="submission" date="2019-03" db="EMBL/GenBank/DDBJ databases">
        <title>Lake Tanganyika Metagenome-Assembled Genomes (MAGs).</title>
        <authorList>
            <person name="Tran P."/>
        </authorList>
    </citation>
    <scope>NUCLEOTIDE SEQUENCE</scope>
    <source>
        <strain evidence="8">M_DeepCast_400m_m2_100</strain>
    </source>
</reference>
<dbReference type="EMBL" id="VGIY01000019">
    <property type="protein sequence ID" value="MBM3316518.1"/>
    <property type="molecule type" value="Genomic_DNA"/>
</dbReference>
<keyword evidence="3 6" id="KW-0694">RNA-binding</keyword>
<sequence>MSGILERRGGRPKAREVALRVLYEVDLTGDDPREALALALGRFRFTAEGREHARRLVHGFLEEADRVDSALAGVLQHWELDRLGGVERALLRLAVTELLLEPGVPAAVVMEETLRLAHRYGDERSPAFVNGVLDAAARSIRPGELAPPEGRG</sequence>
<dbReference type="InterPro" id="IPR035926">
    <property type="entry name" value="NusB-like_sf"/>
</dbReference>
<dbReference type="GO" id="GO:0003723">
    <property type="term" value="F:RNA binding"/>
    <property type="evidence" value="ECO:0007669"/>
    <property type="project" value="UniProtKB-UniRule"/>
</dbReference>
<dbReference type="NCBIfam" id="TIGR01951">
    <property type="entry name" value="nusB"/>
    <property type="match status" value="1"/>
</dbReference>
<organism evidence="8 9">
    <name type="scientific">Eiseniibacteriota bacterium</name>
    <dbReference type="NCBI Taxonomy" id="2212470"/>
    <lineage>
        <taxon>Bacteria</taxon>
        <taxon>Candidatus Eiseniibacteriota</taxon>
    </lineage>
</organism>
<evidence type="ECO:0000313" key="9">
    <source>
        <dbReference type="Proteomes" id="UP000748308"/>
    </source>
</evidence>
<evidence type="ECO:0000256" key="5">
    <source>
        <dbReference type="ARBA" id="ARBA00023163"/>
    </source>
</evidence>
<gene>
    <name evidence="6 8" type="primary">nusB</name>
    <name evidence="8" type="ORF">FJY75_01570</name>
</gene>
<dbReference type="Proteomes" id="UP000748308">
    <property type="component" value="Unassembled WGS sequence"/>
</dbReference>
<keyword evidence="4 6" id="KW-0805">Transcription regulation</keyword>
<dbReference type="Gene3D" id="1.10.940.10">
    <property type="entry name" value="NusB-like"/>
    <property type="match status" value="1"/>
</dbReference>
<comment type="function">
    <text evidence="6">Involved in transcription antitermination. Required for transcription of ribosomal RNA (rRNA) genes. Binds specifically to the boxA antiterminator sequence of the ribosomal RNA (rrn) operons.</text>
</comment>
<feature type="domain" description="NusB/RsmB/TIM44" evidence="7">
    <location>
        <begin position="13"/>
        <end position="138"/>
    </location>
</feature>
<evidence type="ECO:0000256" key="4">
    <source>
        <dbReference type="ARBA" id="ARBA00023015"/>
    </source>
</evidence>
<keyword evidence="5 6" id="KW-0804">Transcription</keyword>
<proteinExistence type="inferred from homology"/>
<dbReference type="GO" id="GO:0006353">
    <property type="term" value="P:DNA-templated transcription termination"/>
    <property type="evidence" value="ECO:0007669"/>
    <property type="project" value="UniProtKB-UniRule"/>
</dbReference>
<dbReference type="InterPro" id="IPR006027">
    <property type="entry name" value="NusB_RsmB_TIM44"/>
</dbReference>